<sequence length="298" mass="31914">MANLQLVVCGREVVISHLGDQRHSSRTSQLQSATPYFSGGDRVIVCDTRVRQVCFPLSAGLRLQLPARQLLLLTVGLGSSSVARGQEGGLSRPSCFPGDLSGKRDLGSVSGGCLPGLCERGPGFVCSTTEQPWGHGATGAALLNGFWLLLWGHWHRGGVSRGSGPASWHPEQRIVQGARNWQAGQRFTRGKGNTARAEKRDLGSVSGGCLPGLCERGPGFVCSTTEQPWGHGATGAALLNGFWLLLWGHWHRGGVSRGSGPASWHPEQRIVQGARNWQAGQRFTRGKGNTARAEWVEL</sequence>
<dbReference type="Proteomes" id="UP000335636">
    <property type="component" value="Unassembled WGS sequence"/>
</dbReference>
<evidence type="ECO:0000313" key="2">
    <source>
        <dbReference type="Proteomes" id="UP000335636"/>
    </source>
</evidence>
<accession>A0A5E4BKX3</accession>
<dbReference type="AlphaFoldDB" id="A0A5E4BKX3"/>
<protein>
    <submittedName>
        <fullName evidence="1">Uncharacterized protein</fullName>
    </submittedName>
</protein>
<organism evidence="1 2">
    <name type="scientific">Marmota monax</name>
    <name type="common">Woodchuck</name>
    <dbReference type="NCBI Taxonomy" id="9995"/>
    <lineage>
        <taxon>Eukaryota</taxon>
        <taxon>Metazoa</taxon>
        <taxon>Chordata</taxon>
        <taxon>Craniata</taxon>
        <taxon>Vertebrata</taxon>
        <taxon>Euteleostomi</taxon>
        <taxon>Mammalia</taxon>
        <taxon>Eutheria</taxon>
        <taxon>Euarchontoglires</taxon>
        <taxon>Glires</taxon>
        <taxon>Rodentia</taxon>
        <taxon>Sciuromorpha</taxon>
        <taxon>Sciuridae</taxon>
        <taxon>Xerinae</taxon>
        <taxon>Marmotini</taxon>
        <taxon>Marmota</taxon>
    </lineage>
</organism>
<proteinExistence type="predicted"/>
<comment type="caution">
    <text evidence="1">The sequence shown here is derived from an EMBL/GenBank/DDBJ whole genome shotgun (WGS) entry which is preliminary data.</text>
</comment>
<keyword evidence="2" id="KW-1185">Reference proteome</keyword>
<reference evidence="1" key="1">
    <citation type="submission" date="2019-04" db="EMBL/GenBank/DDBJ databases">
        <authorList>
            <person name="Alioto T."/>
            <person name="Alioto T."/>
        </authorList>
    </citation>
    <scope>NUCLEOTIDE SEQUENCE [LARGE SCALE GENOMIC DNA]</scope>
</reference>
<evidence type="ECO:0000313" key="1">
    <source>
        <dbReference type="EMBL" id="VTJ70045.1"/>
    </source>
</evidence>
<gene>
    <name evidence="1" type="ORF">MONAX_5E032756</name>
</gene>
<name>A0A5E4BKX3_MARMO</name>
<dbReference type="EMBL" id="CABDUW010000489">
    <property type="protein sequence ID" value="VTJ70045.1"/>
    <property type="molecule type" value="Genomic_DNA"/>
</dbReference>